<evidence type="ECO:0000256" key="7">
    <source>
        <dbReference type="RuleBase" id="RU000477"/>
    </source>
</evidence>
<dbReference type="PROSITE" id="PS00221">
    <property type="entry name" value="MIP"/>
    <property type="match status" value="1"/>
</dbReference>
<dbReference type="GO" id="GO:0019755">
    <property type="term" value="P:one-carbon compound transport"/>
    <property type="evidence" value="ECO:0007669"/>
    <property type="project" value="UniProtKB-ARBA"/>
</dbReference>
<comment type="similarity">
    <text evidence="7">Belongs to the MIP/aquaporin (TC 1.A.8) family.</text>
</comment>
<keyword evidence="3 7" id="KW-0812">Transmembrane</keyword>
<feature type="transmembrane region" description="Helical" evidence="8">
    <location>
        <begin position="102"/>
        <end position="123"/>
    </location>
</feature>
<dbReference type="OMA" id="WICYELS"/>
<evidence type="ECO:0000256" key="5">
    <source>
        <dbReference type="ARBA" id="ARBA00022989"/>
    </source>
</evidence>
<keyword evidence="2 7" id="KW-0813">Transport</keyword>
<dbReference type="Pfam" id="PF00230">
    <property type="entry name" value="MIP"/>
    <property type="match status" value="1"/>
</dbReference>
<dbReference type="PANTHER" id="PTHR45665">
    <property type="entry name" value="AQUAPORIN-8"/>
    <property type="match status" value="1"/>
</dbReference>
<dbReference type="InterPro" id="IPR034294">
    <property type="entry name" value="Aquaporin_transptr"/>
</dbReference>
<sequence>MIIQILHIYINKFIRKLKDQMEEKQLTFSQRHAQKFNGALIEMISMALFAYGIVCSEGNGGKIALAFFGSLALCAPISGGHINPAVTLAMWLTRQISTGTCLLYWIAQLIGAFGGGFFCYMVLGQINSPMVTDLNFHWIIADLCGEALGSFSFILMILIQCNPKTTFSDKPIASITLITLSLHLSRCFTSHSGGCLNPGMAVALELFQVLKTNELERLDSMWVFIAGPFAGAIIAVIFFKLIYQPAFNRYYKNA</sequence>
<feature type="transmembrane region" description="Helical" evidence="8">
    <location>
        <begin position="63"/>
        <end position="82"/>
    </location>
</feature>
<organism evidence="9 10">
    <name type="scientific">Paramecium tetraurelia</name>
    <dbReference type="NCBI Taxonomy" id="5888"/>
    <lineage>
        <taxon>Eukaryota</taxon>
        <taxon>Sar</taxon>
        <taxon>Alveolata</taxon>
        <taxon>Ciliophora</taxon>
        <taxon>Intramacronucleata</taxon>
        <taxon>Oligohymenophorea</taxon>
        <taxon>Peniculida</taxon>
        <taxon>Parameciidae</taxon>
        <taxon>Paramecium</taxon>
    </lineage>
</organism>
<dbReference type="InterPro" id="IPR023271">
    <property type="entry name" value="Aquaporin-like"/>
</dbReference>
<evidence type="ECO:0000256" key="1">
    <source>
        <dbReference type="ARBA" id="ARBA00004127"/>
    </source>
</evidence>
<keyword evidence="5 8" id="KW-1133">Transmembrane helix</keyword>
<dbReference type="InParanoid" id="A0CK02"/>
<evidence type="ECO:0000256" key="2">
    <source>
        <dbReference type="ARBA" id="ARBA00022448"/>
    </source>
</evidence>
<dbReference type="GO" id="GO:0016020">
    <property type="term" value="C:membrane"/>
    <property type="evidence" value="ECO:0000318"/>
    <property type="project" value="GO_Central"/>
</dbReference>
<feature type="transmembrane region" description="Helical" evidence="8">
    <location>
        <begin position="36"/>
        <end position="56"/>
    </location>
</feature>
<dbReference type="Gene3D" id="1.20.1080.10">
    <property type="entry name" value="Glycerol uptake facilitator protein"/>
    <property type="match status" value="1"/>
</dbReference>
<dbReference type="GO" id="GO:0012505">
    <property type="term" value="C:endomembrane system"/>
    <property type="evidence" value="ECO:0007669"/>
    <property type="project" value="UniProtKB-SubCell"/>
</dbReference>
<keyword evidence="10" id="KW-1185">Reference proteome</keyword>
<protein>
    <recommendedName>
        <fullName evidence="11">Aquaporin</fullName>
    </recommendedName>
</protein>
<dbReference type="EMBL" id="CT868096">
    <property type="protein sequence ID" value="CAK71119.1"/>
    <property type="molecule type" value="Genomic_DNA"/>
</dbReference>
<feature type="transmembrane region" description="Helical" evidence="8">
    <location>
        <begin position="135"/>
        <end position="159"/>
    </location>
</feature>
<dbReference type="HOGENOM" id="CLU_086840_0_0_1"/>
<feature type="transmembrane region" description="Helical" evidence="8">
    <location>
        <begin position="221"/>
        <end position="243"/>
    </location>
</feature>
<dbReference type="PRINTS" id="PR00783">
    <property type="entry name" value="MINTRINSICP"/>
</dbReference>
<evidence type="ECO:0000313" key="9">
    <source>
        <dbReference type="EMBL" id="CAK71119.1"/>
    </source>
</evidence>
<dbReference type="eggNOG" id="KOG0223">
    <property type="taxonomic scope" value="Eukaryota"/>
</dbReference>
<evidence type="ECO:0000256" key="6">
    <source>
        <dbReference type="ARBA" id="ARBA00023136"/>
    </source>
</evidence>
<keyword evidence="4" id="KW-0677">Repeat</keyword>
<gene>
    <name evidence="9" type="ORF">GSPATT00000831001</name>
</gene>
<comment type="subcellular location">
    <subcellularLocation>
        <location evidence="1">Endomembrane system</location>
        <topology evidence="1">Multi-pass membrane protein</topology>
    </subcellularLocation>
</comment>
<dbReference type="OrthoDB" id="204128at2759"/>
<dbReference type="GeneID" id="5024301"/>
<reference evidence="9 10" key="1">
    <citation type="journal article" date="2006" name="Nature">
        <title>Global trends of whole-genome duplications revealed by the ciliate Paramecium tetraurelia.</title>
        <authorList>
            <consortium name="Genoscope"/>
            <person name="Aury J.-M."/>
            <person name="Jaillon O."/>
            <person name="Duret L."/>
            <person name="Noel B."/>
            <person name="Jubin C."/>
            <person name="Porcel B.M."/>
            <person name="Segurens B."/>
            <person name="Daubin V."/>
            <person name="Anthouard V."/>
            <person name="Aiach N."/>
            <person name="Arnaiz O."/>
            <person name="Billaut A."/>
            <person name="Beisson J."/>
            <person name="Blanc I."/>
            <person name="Bouhouche K."/>
            <person name="Camara F."/>
            <person name="Duharcourt S."/>
            <person name="Guigo R."/>
            <person name="Gogendeau D."/>
            <person name="Katinka M."/>
            <person name="Keller A.-M."/>
            <person name="Kissmehl R."/>
            <person name="Klotz C."/>
            <person name="Koll F."/>
            <person name="Le Moue A."/>
            <person name="Lepere C."/>
            <person name="Malinsky S."/>
            <person name="Nowacki M."/>
            <person name="Nowak J.K."/>
            <person name="Plattner H."/>
            <person name="Poulain J."/>
            <person name="Ruiz F."/>
            <person name="Serrano V."/>
            <person name="Zagulski M."/>
            <person name="Dessen P."/>
            <person name="Betermier M."/>
            <person name="Weissenbach J."/>
            <person name="Scarpelli C."/>
            <person name="Schachter V."/>
            <person name="Sperling L."/>
            <person name="Meyer E."/>
            <person name="Cohen J."/>
            <person name="Wincker P."/>
        </authorList>
    </citation>
    <scope>NUCLEOTIDE SEQUENCE [LARGE SCALE GENOMIC DNA]</scope>
    <source>
        <strain evidence="9 10">Stock d4-2</strain>
    </source>
</reference>
<evidence type="ECO:0000313" key="10">
    <source>
        <dbReference type="Proteomes" id="UP000000600"/>
    </source>
</evidence>
<dbReference type="RefSeq" id="XP_001438516.1">
    <property type="nucleotide sequence ID" value="XM_001438479.1"/>
</dbReference>
<dbReference type="Proteomes" id="UP000000600">
    <property type="component" value="Unassembled WGS sequence"/>
</dbReference>
<evidence type="ECO:0000256" key="4">
    <source>
        <dbReference type="ARBA" id="ARBA00022737"/>
    </source>
</evidence>
<dbReference type="STRING" id="5888.A0CK02"/>
<evidence type="ECO:0000256" key="8">
    <source>
        <dbReference type="SAM" id="Phobius"/>
    </source>
</evidence>
<dbReference type="PANTHER" id="PTHR45665:SF9">
    <property type="entry name" value="AQUAPORIN-8"/>
    <property type="match status" value="1"/>
</dbReference>
<keyword evidence="6 8" id="KW-0472">Membrane</keyword>
<dbReference type="GO" id="GO:0015250">
    <property type="term" value="F:water channel activity"/>
    <property type="evidence" value="ECO:0000318"/>
    <property type="project" value="GO_Central"/>
</dbReference>
<evidence type="ECO:0000256" key="3">
    <source>
        <dbReference type="ARBA" id="ARBA00022692"/>
    </source>
</evidence>
<dbReference type="KEGG" id="ptm:GSPATT00000831001"/>
<dbReference type="GO" id="GO:0005737">
    <property type="term" value="C:cytoplasm"/>
    <property type="evidence" value="ECO:0007669"/>
    <property type="project" value="UniProtKB-ARBA"/>
</dbReference>
<name>A0CK02_PARTE</name>
<dbReference type="InterPro" id="IPR000425">
    <property type="entry name" value="MIP"/>
</dbReference>
<dbReference type="AlphaFoldDB" id="A0CK02"/>
<dbReference type="InterPro" id="IPR022357">
    <property type="entry name" value="MIP_CS"/>
</dbReference>
<evidence type="ECO:0008006" key="11">
    <source>
        <dbReference type="Google" id="ProtNLM"/>
    </source>
</evidence>
<dbReference type="SUPFAM" id="SSF81338">
    <property type="entry name" value="Aquaporin-like"/>
    <property type="match status" value="1"/>
</dbReference>
<accession>A0CK02</accession>
<proteinExistence type="inferred from homology"/>
<dbReference type="GO" id="GO:0006833">
    <property type="term" value="P:water transport"/>
    <property type="evidence" value="ECO:0000318"/>
    <property type="project" value="GO_Central"/>
</dbReference>